<dbReference type="Proteomes" id="UP001281761">
    <property type="component" value="Unassembled WGS sequence"/>
</dbReference>
<sequence length="654" mass="74924">MNDDPGDENVHVPAEYERTEVPLEFQTVHGSLEDILDAEVDRFVNKYDELVRIKDPDEDPFRSRYLACDVLAVLKKKILDLIPTVNSTETKHKATNFIGQIDFLVGIVQADVEELQSAETNLLSAIEVLQQREIDDKYMLIQAYNQLAVASVGRGNAQRSLELLQKAMLVYKEMARVCDQNEIDKLESMHTLSLFYMAQIYGQLGDTDNGAAYCEMCLSRELESGDYVGLEWVSNCTNIIEHYRIRSQFERGFTCLTEAKRVLETSLKKEDGTPKAKSDYNEEERKTVATVAVTEGRLYCAELADMEMRFRSGNPEAILPPTREPIEPSQQPPQTSTNPKYRCICTDKIYGIPARTHHSPIRKQHSLMTEDQWDHWSQVNNKKSLESPKKEATLPNARRLFRLGLAAFTTALEFFVLDGYVTDHVRIQQDLGEMYGMMVPFYNDVQTQTALLKKKVNLLEPLIRELNPDSYKSLLIDLTYSVASTFETLSDWKMDQCQQDKSDITLKILIEYTAAAIRHYRMFLAPWDQPNADFTGFNAANRTGSIRNEPLKINQLPPTNPHVDEEMVASYLTAHLCIARLFTRVPSTAVPLENYVERMKLSYQEYLFIIQYHDKMGIKDIFTKELELCRTMASLLPQKISEFHQVLLHSGQSS</sequence>
<organism evidence="7 8">
    <name type="scientific">Blattamonas nauphoetae</name>
    <dbReference type="NCBI Taxonomy" id="2049346"/>
    <lineage>
        <taxon>Eukaryota</taxon>
        <taxon>Metamonada</taxon>
        <taxon>Preaxostyla</taxon>
        <taxon>Oxymonadida</taxon>
        <taxon>Blattamonas</taxon>
    </lineage>
</organism>
<keyword evidence="5" id="KW-0206">Cytoskeleton</keyword>
<evidence type="ECO:0000256" key="4">
    <source>
        <dbReference type="ARBA" id="ARBA00022490"/>
    </source>
</evidence>
<feature type="compositionally biased region" description="Low complexity" evidence="6">
    <location>
        <begin position="328"/>
        <end position="337"/>
    </location>
</feature>
<dbReference type="PANTHER" id="PTHR46321:SF1">
    <property type="entry name" value="KIF-BINDING PROTEIN"/>
    <property type="match status" value="1"/>
</dbReference>
<feature type="region of interest" description="Disordered" evidence="6">
    <location>
        <begin position="319"/>
        <end position="338"/>
    </location>
</feature>
<evidence type="ECO:0000313" key="8">
    <source>
        <dbReference type="Proteomes" id="UP001281761"/>
    </source>
</evidence>
<comment type="similarity">
    <text evidence="2">Belongs to the KIF-binding protein family.</text>
</comment>
<dbReference type="InterPro" id="IPR022083">
    <property type="entry name" value="KBP"/>
</dbReference>
<protein>
    <recommendedName>
        <fullName evidence="3">KIF-binding protein</fullName>
    </recommendedName>
</protein>
<evidence type="ECO:0000256" key="3">
    <source>
        <dbReference type="ARBA" id="ARBA00016840"/>
    </source>
</evidence>
<dbReference type="Pfam" id="PF12309">
    <property type="entry name" value="KBP_C"/>
    <property type="match status" value="1"/>
</dbReference>
<dbReference type="InterPro" id="IPR011990">
    <property type="entry name" value="TPR-like_helical_dom_sf"/>
</dbReference>
<comment type="subcellular location">
    <subcellularLocation>
        <location evidence="1">Cytoplasm</location>
        <location evidence="1">Cytoskeleton</location>
    </subcellularLocation>
</comment>
<evidence type="ECO:0000256" key="5">
    <source>
        <dbReference type="ARBA" id="ARBA00023212"/>
    </source>
</evidence>
<keyword evidence="8" id="KW-1185">Reference proteome</keyword>
<accession>A0ABQ9Y492</accession>
<evidence type="ECO:0000256" key="2">
    <source>
        <dbReference type="ARBA" id="ARBA00010305"/>
    </source>
</evidence>
<reference evidence="7 8" key="1">
    <citation type="journal article" date="2022" name="bioRxiv">
        <title>Genomics of Preaxostyla Flagellates Illuminates Evolutionary Transitions and the Path Towards Mitochondrial Loss.</title>
        <authorList>
            <person name="Novak L.V.F."/>
            <person name="Treitli S.C."/>
            <person name="Pyrih J."/>
            <person name="Halakuc P."/>
            <person name="Pipaliya S.V."/>
            <person name="Vacek V."/>
            <person name="Brzon O."/>
            <person name="Soukal P."/>
            <person name="Eme L."/>
            <person name="Dacks J.B."/>
            <person name="Karnkowska A."/>
            <person name="Elias M."/>
            <person name="Hampl V."/>
        </authorList>
    </citation>
    <scope>NUCLEOTIDE SEQUENCE [LARGE SCALE GENOMIC DNA]</scope>
    <source>
        <strain evidence="7">NAU3</strain>
        <tissue evidence="7">Gut</tissue>
    </source>
</reference>
<evidence type="ECO:0000313" key="7">
    <source>
        <dbReference type="EMBL" id="KAK2958570.1"/>
    </source>
</evidence>
<name>A0ABQ9Y492_9EUKA</name>
<evidence type="ECO:0000256" key="6">
    <source>
        <dbReference type="SAM" id="MobiDB-lite"/>
    </source>
</evidence>
<dbReference type="SUPFAM" id="SSF48452">
    <property type="entry name" value="TPR-like"/>
    <property type="match status" value="1"/>
</dbReference>
<evidence type="ECO:0000256" key="1">
    <source>
        <dbReference type="ARBA" id="ARBA00004245"/>
    </source>
</evidence>
<comment type="caution">
    <text evidence="7">The sequence shown here is derived from an EMBL/GenBank/DDBJ whole genome shotgun (WGS) entry which is preliminary data.</text>
</comment>
<dbReference type="PANTHER" id="PTHR46321">
    <property type="entry name" value="KIF1-BINDING PROTEIN"/>
    <property type="match status" value="1"/>
</dbReference>
<proteinExistence type="inferred from homology"/>
<dbReference type="EMBL" id="JARBJD010000036">
    <property type="protein sequence ID" value="KAK2958570.1"/>
    <property type="molecule type" value="Genomic_DNA"/>
</dbReference>
<dbReference type="Gene3D" id="1.25.40.10">
    <property type="entry name" value="Tetratricopeptide repeat domain"/>
    <property type="match status" value="1"/>
</dbReference>
<gene>
    <name evidence="7" type="ORF">BLNAU_6339</name>
</gene>
<keyword evidence="4" id="KW-0963">Cytoplasm</keyword>